<feature type="region of interest" description="Disordered" evidence="7">
    <location>
        <begin position="1"/>
        <end position="25"/>
    </location>
</feature>
<evidence type="ECO:0000256" key="2">
    <source>
        <dbReference type="ARBA" id="ARBA00022473"/>
    </source>
</evidence>
<organism evidence="8 9">
    <name type="scientific">Phaseolus vulgaris</name>
    <name type="common">Kidney bean</name>
    <name type="synonym">French bean</name>
    <dbReference type="NCBI Taxonomy" id="3885"/>
    <lineage>
        <taxon>Eukaryota</taxon>
        <taxon>Viridiplantae</taxon>
        <taxon>Streptophyta</taxon>
        <taxon>Embryophyta</taxon>
        <taxon>Tracheophyta</taxon>
        <taxon>Spermatophyta</taxon>
        <taxon>Magnoliopsida</taxon>
        <taxon>eudicotyledons</taxon>
        <taxon>Gunneridae</taxon>
        <taxon>Pentapetalae</taxon>
        <taxon>rosids</taxon>
        <taxon>fabids</taxon>
        <taxon>Fabales</taxon>
        <taxon>Fabaceae</taxon>
        <taxon>Papilionoideae</taxon>
        <taxon>50 kb inversion clade</taxon>
        <taxon>NPAAA clade</taxon>
        <taxon>indigoferoid/millettioid clade</taxon>
        <taxon>Phaseoleae</taxon>
        <taxon>Phaseolus</taxon>
    </lineage>
</organism>
<comment type="similarity">
    <text evidence="1 5">Belongs to the Frigida family.</text>
</comment>
<evidence type="ECO:0000256" key="4">
    <source>
        <dbReference type="ARBA" id="ARBA00023089"/>
    </source>
</evidence>
<evidence type="ECO:0000256" key="5">
    <source>
        <dbReference type="RuleBase" id="RU364012"/>
    </source>
</evidence>
<reference evidence="9" key="1">
    <citation type="journal article" date="2014" name="Nat. Genet.">
        <title>A reference genome for common bean and genome-wide analysis of dual domestications.</title>
        <authorList>
            <person name="Schmutz J."/>
            <person name="McClean P.E."/>
            <person name="Mamidi S."/>
            <person name="Wu G.A."/>
            <person name="Cannon S.B."/>
            <person name="Grimwood J."/>
            <person name="Jenkins J."/>
            <person name="Shu S."/>
            <person name="Song Q."/>
            <person name="Chavarro C."/>
            <person name="Torres-Torres M."/>
            <person name="Geffroy V."/>
            <person name="Moghaddam S.M."/>
            <person name="Gao D."/>
            <person name="Abernathy B."/>
            <person name="Barry K."/>
            <person name="Blair M."/>
            <person name="Brick M.A."/>
            <person name="Chovatia M."/>
            <person name="Gepts P."/>
            <person name="Goodstein D.M."/>
            <person name="Gonzales M."/>
            <person name="Hellsten U."/>
            <person name="Hyten D.L."/>
            <person name="Jia G."/>
            <person name="Kelly J.D."/>
            <person name="Kudrna D."/>
            <person name="Lee R."/>
            <person name="Richard M.M."/>
            <person name="Miklas P.N."/>
            <person name="Osorno J.M."/>
            <person name="Rodrigues J."/>
            <person name="Thareau V."/>
            <person name="Urrea C.A."/>
            <person name="Wang M."/>
            <person name="Yu Y."/>
            <person name="Zhang M."/>
            <person name="Wing R.A."/>
            <person name="Cregan P.B."/>
            <person name="Rokhsar D.S."/>
            <person name="Jackson S.A."/>
        </authorList>
    </citation>
    <scope>NUCLEOTIDE SEQUENCE [LARGE SCALE GENOMIC DNA]</scope>
    <source>
        <strain evidence="9">cv. G19833</strain>
    </source>
</reference>
<evidence type="ECO:0000256" key="6">
    <source>
        <dbReference type="SAM" id="Coils"/>
    </source>
</evidence>
<dbReference type="OrthoDB" id="776053at2759"/>
<keyword evidence="2 5" id="KW-0217">Developmental protein</keyword>
<dbReference type="Gramene" id="ESW09826">
    <property type="protein sequence ID" value="ESW09826"/>
    <property type="gene ID" value="PHAVU_009G159400g"/>
</dbReference>
<evidence type="ECO:0000256" key="1">
    <source>
        <dbReference type="ARBA" id="ARBA00008956"/>
    </source>
</evidence>
<name>V7B009_PHAVU</name>
<keyword evidence="6" id="KW-0175">Coiled coil</keyword>
<protein>
    <recommendedName>
        <fullName evidence="5">FRIGIDA-like protein</fullName>
    </recommendedName>
</protein>
<keyword evidence="9" id="KW-1185">Reference proteome</keyword>
<dbReference type="EMBL" id="CM002296">
    <property type="protein sequence ID" value="ESW09826.1"/>
    <property type="molecule type" value="Genomic_DNA"/>
</dbReference>
<evidence type="ECO:0000256" key="3">
    <source>
        <dbReference type="ARBA" id="ARBA00022782"/>
    </source>
</evidence>
<dbReference type="GO" id="GO:0030154">
    <property type="term" value="P:cell differentiation"/>
    <property type="evidence" value="ECO:0007669"/>
    <property type="project" value="UniProtKB-KW"/>
</dbReference>
<dbReference type="PANTHER" id="PTHR31791">
    <property type="entry name" value="FRIGIDA-LIKE PROTEIN 3-RELATED"/>
    <property type="match status" value="1"/>
</dbReference>
<accession>V7B009</accession>
<keyword evidence="3 5" id="KW-0221">Differentiation</keyword>
<evidence type="ECO:0000256" key="7">
    <source>
        <dbReference type="SAM" id="MobiDB-lite"/>
    </source>
</evidence>
<feature type="compositionally biased region" description="Basic and acidic residues" evidence="7">
    <location>
        <begin position="103"/>
        <end position="118"/>
    </location>
</feature>
<evidence type="ECO:0000313" key="8">
    <source>
        <dbReference type="EMBL" id="ESW09826.1"/>
    </source>
</evidence>
<dbReference type="eggNOG" id="ENOG502QUHP">
    <property type="taxonomic scope" value="Eukaryota"/>
</dbReference>
<dbReference type="Proteomes" id="UP000000226">
    <property type="component" value="Chromosome 9"/>
</dbReference>
<dbReference type="GO" id="GO:0009908">
    <property type="term" value="P:flower development"/>
    <property type="evidence" value="ECO:0007669"/>
    <property type="project" value="UniProtKB-KW"/>
</dbReference>
<feature type="compositionally biased region" description="Polar residues" evidence="7">
    <location>
        <begin position="71"/>
        <end position="92"/>
    </location>
</feature>
<keyword evidence="4 5" id="KW-0287">Flowering</keyword>
<dbReference type="PANTHER" id="PTHR31791:SF49">
    <property type="entry name" value="INACTIVE PROTEIN FRIGIDA"/>
    <property type="match status" value="1"/>
</dbReference>
<dbReference type="OMA" id="CESMWSK"/>
<dbReference type="Pfam" id="PF07899">
    <property type="entry name" value="Frigida"/>
    <property type="match status" value="1"/>
</dbReference>
<dbReference type="AlphaFoldDB" id="V7B009"/>
<dbReference type="STRING" id="3885.V7B009"/>
<dbReference type="SMR" id="V7B009"/>
<proteinExistence type="inferred from homology"/>
<feature type="coiled-coil region" evidence="6">
    <location>
        <begin position="33"/>
        <end position="60"/>
    </location>
</feature>
<gene>
    <name evidence="8" type="ORF">PHAVU_009G159400g</name>
</gene>
<sequence>MATTESLTDGLPSLPPEDQNDAGDKLEKSVNQLNNLSIAIQTFKSRYDELQRHLDFIEHAIDARTKELQLSGSNASPNAKETTEASVSQSDSGKTDSIPKPNPKAEEEGGEEEKVKEEEKEEDELLSLCKTMNSRGLRKYVLSRLSETASLREQVPVALKSAPKPSKLVFECIGRFFLQGSKAYTKDSPMIPARQVSVLVLEYYLLSGRVGNEEEVEASLKKEADSAAVAWRKRLIVEGGLSKASEIDARGLILFVAGFGIPGVFRDEDICNLVSVSNGREISDALRQSQLLLKRVSDIADGMIRKGMVVKAVDLAYTFGLEEKYSPQTALTSFLQKSEETWKKAKQDANDFPSALKQAHEKYLAVLKSVVNCLEGHNIDFVKLIPGWQLKDKIINLEKDISDTNIKIEEKSMIKRKVDKNTSSNKMKIPDAKRTRFAGRDASVLSPPLAALHEQRIVRMDGNSSYDGSLAAHLLDGRSYGYPNSYLSAASIQLGSVSDSLAEKYLGSTVANGANMLGGAMGGSYSGYQGDMIRDNVGTVLNSNSYRWHGVGEGALSHDRSVGQSFAGQSTSALVNNLYGKTSIEGFAGVSEHHSIGASSRSGGSDLYSFADGVFDS</sequence>
<dbReference type="InterPro" id="IPR012474">
    <property type="entry name" value="Frigida"/>
</dbReference>
<evidence type="ECO:0000313" key="9">
    <source>
        <dbReference type="Proteomes" id="UP000000226"/>
    </source>
</evidence>
<feature type="region of interest" description="Disordered" evidence="7">
    <location>
        <begin position="71"/>
        <end position="122"/>
    </location>
</feature>